<name>T0K6K3_COLGC</name>
<organism evidence="1 2">
    <name type="scientific">Colletotrichum gloeosporioides (strain Cg-14)</name>
    <name type="common">Anthracnose fungus</name>
    <name type="synonym">Glomerella cingulata</name>
    <dbReference type="NCBI Taxonomy" id="1237896"/>
    <lineage>
        <taxon>Eukaryota</taxon>
        <taxon>Fungi</taxon>
        <taxon>Dikarya</taxon>
        <taxon>Ascomycota</taxon>
        <taxon>Pezizomycotina</taxon>
        <taxon>Sordariomycetes</taxon>
        <taxon>Hypocreomycetidae</taxon>
        <taxon>Glomerellales</taxon>
        <taxon>Glomerellaceae</taxon>
        <taxon>Colletotrichum</taxon>
        <taxon>Colletotrichum gloeosporioides species complex</taxon>
    </lineage>
</organism>
<dbReference type="HOGENOM" id="CLU_3435039_0_0_1"/>
<protein>
    <submittedName>
        <fullName evidence="1">Uncharacterized protein</fullName>
    </submittedName>
</protein>
<comment type="caution">
    <text evidence="1">The sequence shown here is derived from an EMBL/GenBank/DDBJ whole genome shotgun (WGS) entry which is preliminary data.</text>
</comment>
<proteinExistence type="predicted"/>
<gene>
    <name evidence="1" type="ORF">CGLO_12155</name>
</gene>
<reference evidence="2" key="1">
    <citation type="journal article" date="2013" name="Mol. Plant Microbe Interact.">
        <title>Global aspects of pacC regulation of pathogenicity genes in Colletotrichum gloeosporioides as revealed by transcriptome analysis.</title>
        <authorList>
            <person name="Alkan N."/>
            <person name="Meng X."/>
            <person name="Friedlander G."/>
            <person name="Reuveni E."/>
            <person name="Sukno S."/>
            <person name="Sherman A."/>
            <person name="Thon M."/>
            <person name="Fluhr R."/>
            <person name="Prusky D."/>
        </authorList>
    </citation>
    <scope>NUCLEOTIDE SEQUENCE [LARGE SCALE GENOMIC DNA]</scope>
    <source>
        <strain evidence="2">Cg-14</strain>
    </source>
</reference>
<dbReference type="EMBL" id="AMYD01002575">
    <property type="protein sequence ID" value="EQB48598.1"/>
    <property type="molecule type" value="Genomic_DNA"/>
</dbReference>
<dbReference type="Proteomes" id="UP000015530">
    <property type="component" value="Unassembled WGS sequence"/>
</dbReference>
<accession>T0K6K3</accession>
<evidence type="ECO:0000313" key="1">
    <source>
        <dbReference type="EMBL" id="EQB48598.1"/>
    </source>
</evidence>
<sequence>MFLAYKLNPYSHAI</sequence>
<evidence type="ECO:0000313" key="2">
    <source>
        <dbReference type="Proteomes" id="UP000015530"/>
    </source>
</evidence>